<feature type="region of interest" description="Disordered" evidence="1">
    <location>
        <begin position="333"/>
        <end position="355"/>
    </location>
</feature>
<feature type="region of interest" description="Disordered" evidence="1">
    <location>
        <begin position="182"/>
        <end position="260"/>
    </location>
</feature>
<accession>A0AAV4LVB0</accession>
<keyword evidence="4" id="KW-1185">Reference proteome</keyword>
<gene>
    <name evidence="3" type="ORF">BcabD6B2_24760</name>
</gene>
<keyword evidence="2" id="KW-0732">Signal</keyword>
<dbReference type="RefSeq" id="XP_067715110.1">
    <property type="nucleotide sequence ID" value="XM_067859009.1"/>
</dbReference>
<dbReference type="Proteomes" id="UP001497744">
    <property type="component" value="Unassembled WGS sequence"/>
</dbReference>
<reference evidence="3 4" key="1">
    <citation type="submission" date="2021-06" db="EMBL/GenBank/DDBJ databases">
        <title>Genome sequence of Babesia caballi.</title>
        <authorList>
            <person name="Yamagishi J."/>
            <person name="Kidaka T."/>
            <person name="Ochi A."/>
        </authorList>
    </citation>
    <scope>NUCLEOTIDE SEQUENCE [LARGE SCALE GENOMIC DNA]</scope>
    <source>
        <strain evidence="3">USDA-D6B2</strain>
    </source>
</reference>
<evidence type="ECO:0000313" key="4">
    <source>
        <dbReference type="Proteomes" id="UP001497744"/>
    </source>
</evidence>
<comment type="caution">
    <text evidence="3">The sequence shown here is derived from an EMBL/GenBank/DDBJ whole genome shotgun (WGS) entry which is preliminary data.</text>
</comment>
<feature type="signal peptide" evidence="2">
    <location>
        <begin position="1"/>
        <end position="22"/>
    </location>
</feature>
<evidence type="ECO:0000256" key="2">
    <source>
        <dbReference type="SAM" id="SignalP"/>
    </source>
</evidence>
<dbReference type="AlphaFoldDB" id="A0AAV4LVB0"/>
<dbReference type="EMBL" id="BPLF01000002">
    <property type="protein sequence ID" value="GIX63041.1"/>
    <property type="molecule type" value="Genomic_DNA"/>
</dbReference>
<protein>
    <submittedName>
        <fullName evidence="3">Uncharacterized protein</fullName>
    </submittedName>
</protein>
<feature type="compositionally biased region" description="Polar residues" evidence="1">
    <location>
        <begin position="333"/>
        <end position="346"/>
    </location>
</feature>
<feature type="region of interest" description="Disordered" evidence="1">
    <location>
        <begin position="98"/>
        <end position="144"/>
    </location>
</feature>
<evidence type="ECO:0000313" key="3">
    <source>
        <dbReference type="EMBL" id="GIX63041.1"/>
    </source>
</evidence>
<feature type="compositionally biased region" description="Polar residues" evidence="1">
    <location>
        <begin position="223"/>
        <end position="234"/>
    </location>
</feature>
<dbReference type="GeneID" id="94194522"/>
<evidence type="ECO:0000256" key="1">
    <source>
        <dbReference type="SAM" id="MobiDB-lite"/>
    </source>
</evidence>
<name>A0AAV4LVB0_BABCB</name>
<proteinExistence type="predicted"/>
<feature type="chain" id="PRO_5043876072" evidence="2">
    <location>
        <begin position="23"/>
        <end position="1243"/>
    </location>
</feature>
<sequence length="1243" mass="136958">MHNVGILVAAFLSLLYVAELTAAVVLDLRGNGGASRMLGGSVWHTGCVSPYTSRYAVPAEGVHANGVRSFRDAGLRPRSWVGCAWIVSGMQCHRGHRSLAANKSHAPSGKLKAGKVNSSSVKAPKKHRPAADNKSGALPHDAVTSAVPGNVQRIGTTVGELGFKAPTINYGKSVVAITKKGGGKRVKNGEGAPSKRATGKKRTASSGETESSVGHRKLRLRVSTRNSKNVTVTKDSFPPKKKPKSSPEAAHDARGNLAAETDPGVTISKRRLHALETLFSTLKTLNTREIVSILYHLIGYVNTELTSLYDNLREVTEKDKEFKHANIVVTSTEVSESAAEQSGDTNHVSDDAASPLVSDDHSAFDGVNLPFDADSSYLEDTSQNDDVSAFGNTEVKGHWDDLENSGTSLSRREVRRLRHMQMLAKHERLKLLRDMDRRKCISAVFFPANDFSMDQPEAFVEHNAGEYQVPPSSNAGADSFLKSGLEKATYDKIFVWKTSNDASGGSDGSGGECLSGLEAQPSGVLLHGTKVSNMPDDCKTKLDGGPDYALRPDSGVVPAAPAVDDNRRFESLVVAIPKPPLKMQENGATKAVPVTKTGGGCDLNTTEERDTPPGMYSENVARSDGSEERVEKPPASQDPSTAFDIPVTIFSLRRGFFSTLYDKFLRQSLVSTLERAFDTKLENPCGVMDLKRLNLDSLAQTSSFEMRLDRDVLRQHVRNVVVRSRVEDGEKDAIEYTGTLYALPEEFRRKVAEIFKWVKDEVFLRSCVDVLTTLLGRAPTVSELAFSLGHDDPAKLELALGVCGSYTQRCFEGLANPMADVILLKLEAECGVERKRASGALELIDPYMYNTEAASVDALWQRMCSIHLNTISTQGDKALSQLYGVACSAARHDLLRAKLPEHLPIGKYQLARRATAVYKKLLGLQGRVASEVRKSLERGVPLPEDLYKTRPFAQRVMEVEQAYLRAAPDSAEATSRAQKLRCLIQEEMAAVLQVSWDAVQEALDAARVREISGPRIEGLPDRPSRFKRRRGPVGGHILDYDDLGEPEDPECLPLKPWTVEHQSESMRRKSLRMVAVEALDERVARFVFMAYLDLFTRGMGDSEELATALGLSGPDVTDFIFYAARAHCQWYEFWRIKLKLPPYVNELRHCPQVVAELELPDGALPHHIDAAVNGPRTRGRRSTRPVRPAMRDRYRRMRAIKPRLGTIRESLESYRKDFASLQRVLEQSPLYYLGDIAERGRCP</sequence>
<organism evidence="3 4">
    <name type="scientific">Babesia caballi</name>
    <dbReference type="NCBI Taxonomy" id="5871"/>
    <lineage>
        <taxon>Eukaryota</taxon>
        <taxon>Sar</taxon>
        <taxon>Alveolata</taxon>
        <taxon>Apicomplexa</taxon>
        <taxon>Aconoidasida</taxon>
        <taxon>Piroplasmida</taxon>
        <taxon>Babesiidae</taxon>
        <taxon>Babesia</taxon>
    </lineage>
</organism>
<feature type="region of interest" description="Disordered" evidence="1">
    <location>
        <begin position="592"/>
        <end position="639"/>
    </location>
</feature>